<gene>
    <name evidence="8" type="ORF">FHR82_002558</name>
</gene>
<evidence type="ECO:0000256" key="7">
    <source>
        <dbReference type="SAM" id="Phobius"/>
    </source>
</evidence>
<feature type="transmembrane region" description="Helical" evidence="7">
    <location>
        <begin position="31"/>
        <end position="54"/>
    </location>
</feature>
<keyword evidence="5 7" id="KW-1133">Transmembrane helix</keyword>
<comment type="caution">
    <text evidence="8">The sequence shown here is derived from an EMBL/GenBank/DDBJ whole genome shotgun (WGS) entry which is preliminary data.</text>
</comment>
<feature type="transmembrane region" description="Helical" evidence="7">
    <location>
        <begin position="66"/>
        <end position="83"/>
    </location>
</feature>
<dbReference type="InterPro" id="IPR007341">
    <property type="entry name" value="Transgly_assoc"/>
</dbReference>
<evidence type="ECO:0000313" key="8">
    <source>
        <dbReference type="EMBL" id="MBB4906338.1"/>
    </source>
</evidence>
<dbReference type="Proteomes" id="UP000520767">
    <property type="component" value="Unassembled WGS sequence"/>
</dbReference>
<comment type="subcellular location">
    <subcellularLocation>
        <location evidence="1">Cell membrane</location>
        <topology evidence="1">Multi-pass membrane protein</topology>
    </subcellularLocation>
</comment>
<dbReference type="PANTHER" id="PTHR33884:SF3">
    <property type="entry name" value="UPF0410 PROTEIN YMGE"/>
    <property type="match status" value="1"/>
</dbReference>
<keyword evidence="6 7" id="KW-0472">Membrane</keyword>
<reference evidence="8 9" key="1">
    <citation type="submission" date="2020-08" db="EMBL/GenBank/DDBJ databases">
        <title>Genomic Encyclopedia of Type Strains, Phase III (KMG-III): the genomes of soil and plant-associated and newly described type strains.</title>
        <authorList>
            <person name="Whitman W."/>
        </authorList>
    </citation>
    <scope>NUCLEOTIDE SEQUENCE [LARGE SCALE GENOMIC DNA]</scope>
    <source>
        <strain evidence="8 9">CECT 8960</strain>
    </source>
</reference>
<sequence length="90" mass="8991">MEITGLISAIIFGAVIGGLGRAVVPGRHQLSMVVTILVGIVAAVAGTGVASLIGVAETAGIDWTELALQVIFAGGGVTLLARSRQHTNAN</sequence>
<evidence type="ECO:0000256" key="5">
    <source>
        <dbReference type="ARBA" id="ARBA00022989"/>
    </source>
</evidence>
<proteinExistence type="inferred from homology"/>
<dbReference type="RefSeq" id="WP_184810565.1">
    <property type="nucleotide sequence ID" value="NZ_JACHJQ010000003.1"/>
</dbReference>
<evidence type="ECO:0000256" key="4">
    <source>
        <dbReference type="ARBA" id="ARBA00022692"/>
    </source>
</evidence>
<evidence type="ECO:0000256" key="2">
    <source>
        <dbReference type="ARBA" id="ARBA00011006"/>
    </source>
</evidence>
<organism evidence="8 9">
    <name type="scientific">Actinophytocola algeriensis</name>
    <dbReference type="NCBI Taxonomy" id="1768010"/>
    <lineage>
        <taxon>Bacteria</taxon>
        <taxon>Bacillati</taxon>
        <taxon>Actinomycetota</taxon>
        <taxon>Actinomycetes</taxon>
        <taxon>Pseudonocardiales</taxon>
        <taxon>Pseudonocardiaceae</taxon>
    </lineage>
</organism>
<evidence type="ECO:0000313" key="9">
    <source>
        <dbReference type="Proteomes" id="UP000520767"/>
    </source>
</evidence>
<evidence type="ECO:0000256" key="3">
    <source>
        <dbReference type="ARBA" id="ARBA00022475"/>
    </source>
</evidence>
<dbReference type="PANTHER" id="PTHR33884">
    <property type="entry name" value="UPF0410 PROTEIN YMGE"/>
    <property type="match status" value="1"/>
</dbReference>
<protein>
    <submittedName>
        <fullName evidence="8">Putative membrane protein YeaQ/YmgE (Transglycosylase-associated protein family)</fullName>
    </submittedName>
</protein>
<name>A0A7W7Q3Q9_9PSEU</name>
<keyword evidence="3" id="KW-1003">Cell membrane</keyword>
<accession>A0A7W7Q3Q9</accession>
<keyword evidence="9" id="KW-1185">Reference proteome</keyword>
<dbReference type="GO" id="GO:0005886">
    <property type="term" value="C:plasma membrane"/>
    <property type="evidence" value="ECO:0007669"/>
    <property type="project" value="UniProtKB-SubCell"/>
</dbReference>
<keyword evidence="4 7" id="KW-0812">Transmembrane</keyword>
<dbReference type="AlphaFoldDB" id="A0A7W7Q3Q9"/>
<dbReference type="EMBL" id="JACHJQ010000003">
    <property type="protein sequence ID" value="MBB4906338.1"/>
    <property type="molecule type" value="Genomic_DNA"/>
</dbReference>
<evidence type="ECO:0000256" key="1">
    <source>
        <dbReference type="ARBA" id="ARBA00004651"/>
    </source>
</evidence>
<feature type="transmembrane region" description="Helical" evidence="7">
    <location>
        <begin position="6"/>
        <end position="24"/>
    </location>
</feature>
<evidence type="ECO:0000256" key="6">
    <source>
        <dbReference type="ARBA" id="ARBA00023136"/>
    </source>
</evidence>
<comment type="similarity">
    <text evidence="2">Belongs to the UPF0410 family.</text>
</comment>